<dbReference type="PaxDb" id="2850-Phatr34885"/>
<evidence type="ECO:0000313" key="2">
    <source>
        <dbReference type="Proteomes" id="UP000000759"/>
    </source>
</evidence>
<keyword evidence="2" id="KW-1185">Reference proteome</keyword>
<dbReference type="KEGG" id="pti:PHATRDRAFT_34885"/>
<organism evidence="1 2">
    <name type="scientific">Phaeodactylum tricornutum (strain CCAP 1055/1)</name>
    <dbReference type="NCBI Taxonomy" id="556484"/>
    <lineage>
        <taxon>Eukaryota</taxon>
        <taxon>Sar</taxon>
        <taxon>Stramenopiles</taxon>
        <taxon>Ochrophyta</taxon>
        <taxon>Bacillariophyta</taxon>
        <taxon>Bacillariophyceae</taxon>
        <taxon>Bacillariophycidae</taxon>
        <taxon>Naviculales</taxon>
        <taxon>Phaeodactylaceae</taxon>
        <taxon>Phaeodactylum</taxon>
    </lineage>
</organism>
<dbReference type="InParanoid" id="B7FWZ0"/>
<dbReference type="Proteomes" id="UP000000759">
    <property type="component" value="Chromosome 6"/>
</dbReference>
<sequence length="114" mass="12932">MKFIITYRRIWIQAGRDGVFAFAKIAEANIARARMASTAENCVKEIFPGSQIVANRTDRYPIRVIVSVEADGKSVEIWSGSQRDLFQKYRANREKSVQAIKNNLTKFKATSMDA</sequence>
<proteinExistence type="predicted"/>
<name>B7FWZ0_PHATC</name>
<dbReference type="GeneID" id="7200260"/>
<dbReference type="EMBL" id="CM000609">
    <property type="protein sequence ID" value="EEC49288.1"/>
    <property type="molecule type" value="Genomic_DNA"/>
</dbReference>
<evidence type="ECO:0000313" key="1">
    <source>
        <dbReference type="EMBL" id="EEC49288.1"/>
    </source>
</evidence>
<protein>
    <submittedName>
        <fullName evidence="1">Uncharacterized protein</fullName>
    </submittedName>
</protein>
<gene>
    <name evidence="1" type="ORF">PHATRDRAFT_34885</name>
</gene>
<reference evidence="2" key="2">
    <citation type="submission" date="2008-08" db="EMBL/GenBank/DDBJ databases">
        <authorList>
            <consortium name="Diatom Consortium"/>
            <person name="Grigoriev I."/>
            <person name="Grimwood J."/>
            <person name="Kuo A."/>
            <person name="Otillar R.P."/>
            <person name="Salamov A."/>
            <person name="Detter J.C."/>
            <person name="Lindquist E."/>
            <person name="Shapiro H."/>
            <person name="Lucas S."/>
            <person name="Glavina del Rio T."/>
            <person name="Pitluck S."/>
            <person name="Rokhsar D."/>
            <person name="Bowler C."/>
        </authorList>
    </citation>
    <scope>GENOME REANNOTATION</scope>
    <source>
        <strain evidence="2">CCAP 1055/1</strain>
    </source>
</reference>
<dbReference type="HOGENOM" id="CLU_2125912_0_0_1"/>
<reference evidence="1 2" key="1">
    <citation type="journal article" date="2008" name="Nature">
        <title>The Phaeodactylum genome reveals the evolutionary history of diatom genomes.</title>
        <authorList>
            <person name="Bowler C."/>
            <person name="Allen A.E."/>
            <person name="Badger J.H."/>
            <person name="Grimwood J."/>
            <person name="Jabbari K."/>
            <person name="Kuo A."/>
            <person name="Maheswari U."/>
            <person name="Martens C."/>
            <person name="Maumus F."/>
            <person name="Otillar R.P."/>
            <person name="Rayko E."/>
            <person name="Salamov A."/>
            <person name="Vandepoele K."/>
            <person name="Beszteri B."/>
            <person name="Gruber A."/>
            <person name="Heijde M."/>
            <person name="Katinka M."/>
            <person name="Mock T."/>
            <person name="Valentin K."/>
            <person name="Verret F."/>
            <person name="Berges J.A."/>
            <person name="Brownlee C."/>
            <person name="Cadoret J.P."/>
            <person name="Chiovitti A."/>
            <person name="Choi C.J."/>
            <person name="Coesel S."/>
            <person name="De Martino A."/>
            <person name="Detter J.C."/>
            <person name="Durkin C."/>
            <person name="Falciatore A."/>
            <person name="Fournet J."/>
            <person name="Haruta M."/>
            <person name="Huysman M.J."/>
            <person name="Jenkins B.D."/>
            <person name="Jiroutova K."/>
            <person name="Jorgensen R.E."/>
            <person name="Joubert Y."/>
            <person name="Kaplan A."/>
            <person name="Kroger N."/>
            <person name="Kroth P.G."/>
            <person name="La Roche J."/>
            <person name="Lindquist E."/>
            <person name="Lommer M."/>
            <person name="Martin-Jezequel V."/>
            <person name="Lopez P.J."/>
            <person name="Lucas S."/>
            <person name="Mangogna M."/>
            <person name="McGinnis K."/>
            <person name="Medlin L.K."/>
            <person name="Montsant A."/>
            <person name="Oudot-Le Secq M.P."/>
            <person name="Napoli C."/>
            <person name="Obornik M."/>
            <person name="Parker M.S."/>
            <person name="Petit J.L."/>
            <person name="Porcel B.M."/>
            <person name="Poulsen N."/>
            <person name="Robison M."/>
            <person name="Rychlewski L."/>
            <person name="Rynearson T.A."/>
            <person name="Schmutz J."/>
            <person name="Shapiro H."/>
            <person name="Siaut M."/>
            <person name="Stanley M."/>
            <person name="Sussman M.R."/>
            <person name="Taylor A.R."/>
            <person name="Vardi A."/>
            <person name="von Dassow P."/>
            <person name="Vyverman W."/>
            <person name="Willis A."/>
            <person name="Wyrwicz L.S."/>
            <person name="Rokhsar D.S."/>
            <person name="Weissenbach J."/>
            <person name="Armbrust E.V."/>
            <person name="Green B.R."/>
            <person name="Van de Peer Y."/>
            <person name="Grigoriev I.V."/>
        </authorList>
    </citation>
    <scope>NUCLEOTIDE SEQUENCE [LARGE SCALE GENOMIC DNA]</scope>
    <source>
        <strain evidence="1 2">CCAP 1055/1</strain>
    </source>
</reference>
<dbReference type="OrthoDB" id="46105at2759"/>
<accession>B7FWZ0</accession>
<dbReference type="RefSeq" id="XP_002179465.1">
    <property type="nucleotide sequence ID" value="XM_002179429.1"/>
</dbReference>
<dbReference type="AlphaFoldDB" id="B7FWZ0"/>